<comment type="similarity">
    <text evidence="2">Belongs to the ERF4 family.</text>
</comment>
<dbReference type="GO" id="GO:0031211">
    <property type="term" value="C:endoplasmic reticulum palmitoyltransferase complex"/>
    <property type="evidence" value="ECO:0007669"/>
    <property type="project" value="TreeGrafter"/>
</dbReference>
<dbReference type="InterPro" id="IPR051371">
    <property type="entry name" value="Ras_palmitoyltransferase"/>
</dbReference>
<dbReference type="GO" id="GO:0006612">
    <property type="term" value="P:protein targeting to membrane"/>
    <property type="evidence" value="ECO:0007669"/>
    <property type="project" value="TreeGrafter"/>
</dbReference>
<dbReference type="PRINTS" id="PR01217">
    <property type="entry name" value="PRICHEXTENSN"/>
</dbReference>
<evidence type="ECO:0000256" key="5">
    <source>
        <dbReference type="ARBA" id="ARBA00022824"/>
    </source>
</evidence>
<organism evidence="9 10">
    <name type="scientific">Hortaea werneckii EXF-2000</name>
    <dbReference type="NCBI Taxonomy" id="1157616"/>
    <lineage>
        <taxon>Eukaryota</taxon>
        <taxon>Fungi</taxon>
        <taxon>Dikarya</taxon>
        <taxon>Ascomycota</taxon>
        <taxon>Pezizomycotina</taxon>
        <taxon>Dothideomycetes</taxon>
        <taxon>Dothideomycetidae</taxon>
        <taxon>Mycosphaerellales</taxon>
        <taxon>Teratosphaeriaceae</taxon>
        <taxon>Hortaea</taxon>
    </lineage>
</organism>
<dbReference type="OrthoDB" id="5377273at2759"/>
<dbReference type="InParanoid" id="A0A1Z5SU37"/>
<sequence>METFNKLAGVQDVSSPTERPSQPHVLPTPPPIPDSDTDPLAKPEVEARAGRETTATPPPSTSPSTPKPPLSTKPTSTTLLPSTNQRSSTTNPNNNNPRPNPPTPTATPTPPPTPAPQPKTSSGDPRTLLPAPQPPLLPSSPERLTTRVIRVRRDWLVAGDLYPQFANLYPEILDPLVSDSEFRFLISNLNIRLREAFDPFGFRAWLDGFLGLVTGWVWEDLGWTGAKRGVRGLEGFVEEWNRG</sequence>
<evidence type="ECO:0000313" key="10">
    <source>
        <dbReference type="Proteomes" id="UP000194280"/>
    </source>
</evidence>
<evidence type="ECO:0000313" key="9">
    <source>
        <dbReference type="EMBL" id="OTA24278.1"/>
    </source>
</evidence>
<keyword evidence="5" id="KW-0256">Endoplasmic reticulum</keyword>
<feature type="compositionally biased region" description="Pro residues" evidence="7">
    <location>
        <begin position="56"/>
        <end position="71"/>
    </location>
</feature>
<dbReference type="PANTHER" id="PTHR13254:SF0">
    <property type="entry name" value="GOLGIN SUBFAMILY A MEMBER 7_ERF4 DOMAIN-CONTAINING PROTEIN"/>
    <property type="match status" value="1"/>
</dbReference>
<feature type="region of interest" description="Disordered" evidence="7">
    <location>
        <begin position="1"/>
        <end position="141"/>
    </location>
</feature>
<feature type="compositionally biased region" description="Low complexity" evidence="7">
    <location>
        <begin position="72"/>
        <end position="97"/>
    </location>
</feature>
<comment type="subunit">
    <text evidence="3">Interacts with ERF2.</text>
</comment>
<dbReference type="GO" id="GO:0005789">
    <property type="term" value="C:endoplasmic reticulum membrane"/>
    <property type="evidence" value="ECO:0007669"/>
    <property type="project" value="UniProtKB-SubCell"/>
</dbReference>
<evidence type="ECO:0000256" key="1">
    <source>
        <dbReference type="ARBA" id="ARBA00004406"/>
    </source>
</evidence>
<comment type="caution">
    <text evidence="9">The sequence shown here is derived from an EMBL/GenBank/DDBJ whole genome shotgun (WGS) entry which is preliminary data.</text>
</comment>
<dbReference type="EMBL" id="MUNK01000251">
    <property type="protein sequence ID" value="OTA24278.1"/>
    <property type="molecule type" value="Genomic_DNA"/>
</dbReference>
<keyword evidence="10" id="KW-1185">Reference proteome</keyword>
<dbReference type="Pfam" id="PF10256">
    <property type="entry name" value="Erf4"/>
    <property type="match status" value="1"/>
</dbReference>
<evidence type="ECO:0000256" key="2">
    <source>
        <dbReference type="ARBA" id="ARBA00007732"/>
    </source>
</evidence>
<feature type="domain" description="Golgin subfamily A member 7/ERF4" evidence="8">
    <location>
        <begin position="148"/>
        <end position="242"/>
    </location>
</feature>
<dbReference type="PANTHER" id="PTHR13254">
    <property type="entry name" value="GOLGI AUTOANTIGEN, GOLGIN SUBFAMILY A, 7"/>
    <property type="match status" value="1"/>
</dbReference>
<dbReference type="STRING" id="1157616.A0A1Z5SU37"/>
<comment type="subcellular location">
    <subcellularLocation>
        <location evidence="1">Endoplasmic reticulum membrane</location>
        <topology evidence="1">Peripheral membrane protein</topology>
    </subcellularLocation>
</comment>
<feature type="compositionally biased region" description="Pro residues" evidence="7">
    <location>
        <begin position="98"/>
        <end position="117"/>
    </location>
</feature>
<dbReference type="VEuPathDB" id="FungiDB:BTJ68_13039"/>
<keyword evidence="6" id="KW-0472">Membrane</keyword>
<evidence type="ECO:0000256" key="6">
    <source>
        <dbReference type="ARBA" id="ARBA00023136"/>
    </source>
</evidence>
<reference evidence="9 10" key="1">
    <citation type="submission" date="2017-01" db="EMBL/GenBank/DDBJ databases">
        <title>The recent genome duplication of the halophilic yeast Hortaea werneckii: insights from long-read sequencing.</title>
        <authorList>
            <person name="Sinha S."/>
            <person name="Flibotte S."/>
            <person name="Neira M."/>
            <person name="Lenassi M."/>
            <person name="Gostincar C."/>
            <person name="Stajich J.E."/>
            <person name="Nislow C.E."/>
        </authorList>
    </citation>
    <scope>NUCLEOTIDE SEQUENCE [LARGE SCALE GENOMIC DNA]</scope>
    <source>
        <strain evidence="9 10">EXF-2000</strain>
    </source>
</reference>
<accession>A0A1Z5SU37</accession>
<proteinExistence type="inferred from homology"/>
<dbReference type="InterPro" id="IPR019383">
    <property type="entry name" value="Golgin_A_7/ERF4"/>
</dbReference>
<dbReference type="AlphaFoldDB" id="A0A1Z5SU37"/>
<name>A0A1Z5SU37_HORWE</name>
<dbReference type="Proteomes" id="UP000194280">
    <property type="component" value="Unassembled WGS sequence"/>
</dbReference>
<gene>
    <name evidence="9" type="ORF">BTJ68_13039</name>
</gene>
<evidence type="ECO:0000256" key="7">
    <source>
        <dbReference type="SAM" id="MobiDB-lite"/>
    </source>
</evidence>
<feature type="compositionally biased region" description="Basic and acidic residues" evidence="7">
    <location>
        <begin position="39"/>
        <end position="51"/>
    </location>
</feature>
<protein>
    <recommendedName>
        <fullName evidence="4">Ras modification protein ERF4</fullName>
    </recommendedName>
</protein>
<evidence type="ECO:0000256" key="3">
    <source>
        <dbReference type="ARBA" id="ARBA00011396"/>
    </source>
</evidence>
<evidence type="ECO:0000259" key="8">
    <source>
        <dbReference type="Pfam" id="PF10256"/>
    </source>
</evidence>
<evidence type="ECO:0000256" key="4">
    <source>
        <dbReference type="ARBA" id="ARBA00018463"/>
    </source>
</evidence>